<keyword evidence="3" id="KW-0732">Signal</keyword>
<feature type="region of interest" description="Disordered" evidence="1">
    <location>
        <begin position="120"/>
        <end position="167"/>
    </location>
</feature>
<evidence type="ECO:0000256" key="3">
    <source>
        <dbReference type="SAM" id="SignalP"/>
    </source>
</evidence>
<feature type="chain" id="PRO_5034380405" evidence="3">
    <location>
        <begin position="22"/>
        <end position="265"/>
    </location>
</feature>
<evidence type="ECO:0000256" key="1">
    <source>
        <dbReference type="SAM" id="MobiDB-lite"/>
    </source>
</evidence>
<comment type="caution">
    <text evidence="4">The sequence shown here is derived from an EMBL/GenBank/DDBJ whole genome shotgun (WGS) entry which is preliminary data.</text>
</comment>
<organism evidence="4 5">
    <name type="scientific">Venturia inaequalis</name>
    <name type="common">Apple scab fungus</name>
    <dbReference type="NCBI Taxonomy" id="5025"/>
    <lineage>
        <taxon>Eukaryota</taxon>
        <taxon>Fungi</taxon>
        <taxon>Dikarya</taxon>
        <taxon>Ascomycota</taxon>
        <taxon>Pezizomycotina</taxon>
        <taxon>Dothideomycetes</taxon>
        <taxon>Pleosporomycetidae</taxon>
        <taxon>Venturiales</taxon>
        <taxon>Venturiaceae</taxon>
        <taxon>Venturia</taxon>
    </lineage>
</organism>
<dbReference type="OrthoDB" id="3925481at2759"/>
<name>A0A8H3VAH0_VENIN</name>
<feature type="compositionally biased region" description="Basic and acidic residues" evidence="1">
    <location>
        <begin position="154"/>
        <end position="165"/>
    </location>
</feature>
<feature type="transmembrane region" description="Helical" evidence="2">
    <location>
        <begin position="199"/>
        <end position="222"/>
    </location>
</feature>
<evidence type="ECO:0000313" key="4">
    <source>
        <dbReference type="EMBL" id="KAE9985364.1"/>
    </source>
</evidence>
<keyword evidence="2" id="KW-0812">Transmembrane</keyword>
<dbReference type="AlphaFoldDB" id="A0A8H3VAH0"/>
<keyword evidence="2" id="KW-0472">Membrane</keyword>
<protein>
    <submittedName>
        <fullName evidence="4">Uncharacterized protein</fullName>
    </submittedName>
</protein>
<feature type="signal peptide" evidence="3">
    <location>
        <begin position="1"/>
        <end position="21"/>
    </location>
</feature>
<reference evidence="4 5" key="1">
    <citation type="submission" date="2019-11" db="EMBL/GenBank/DDBJ databases">
        <title>Venturia inaequalis Genome Resource.</title>
        <authorList>
            <person name="Lichtner F.J."/>
        </authorList>
    </citation>
    <scope>NUCLEOTIDE SEQUENCE [LARGE SCALE GENOMIC DNA]</scope>
    <source>
        <strain evidence="4">Bline_iso_100314</strain>
    </source>
</reference>
<evidence type="ECO:0000313" key="5">
    <source>
        <dbReference type="Proteomes" id="UP000433883"/>
    </source>
</evidence>
<evidence type="ECO:0000256" key="2">
    <source>
        <dbReference type="SAM" id="Phobius"/>
    </source>
</evidence>
<proteinExistence type="predicted"/>
<dbReference type="Proteomes" id="UP000433883">
    <property type="component" value="Unassembled WGS sequence"/>
</dbReference>
<accession>A0A8H3VAH0</accession>
<keyword evidence="2" id="KW-1133">Transmembrane helix</keyword>
<sequence>MARTTAVLLLALSSLVPSVVSVPVLAQEECVCKPLEGQTFSNSSLASCNKIAEGIQQWRAVAFHSPYLADAFVDAEQGLRVFRDGKLLERTQHVRTSGCHGPVQPQTVFDRAVKNLFRQWKEPNEETTTSTRTPNREPILPPARPTWPWEQSQNEDKSPGREVQHTSEPAFLEPAQRYRILCRSRNTPNENSFAGRPELILLAGLIIVVVCMTLVDTVVVAWRGYKWATQSAPVALGGDEKRIYALYSIEEEEFEDAVVPAISDL</sequence>
<gene>
    <name evidence="4" type="ORF">BLS_008303</name>
</gene>
<dbReference type="EMBL" id="WNWQ01000007">
    <property type="protein sequence ID" value="KAE9985364.1"/>
    <property type="molecule type" value="Genomic_DNA"/>
</dbReference>